<sequence>MSHFGIFFAPVPELFWSAYSGEPFFKCIDCEVPLAESNVYVVQKRFVGGEAVFEMAMCERCRERMTQEYSEETKQNITEYMSTQFLRRAEDGLEDTEEPQVIEVSEIEDPEDGLALLNRCIEECLICGTERKDCHRYSLAGLCRLDEIVAQITPLSRTPLMVCEKCERGMADLVSQQTRDSWDRFVEEHFDGPPGVEQDSPANYPMAF</sequence>
<dbReference type="STRING" id="1891926.Fuma_03532"/>
<accession>A0A1P8WIN6</accession>
<dbReference type="EMBL" id="CP017641">
    <property type="protein sequence ID" value="APZ93914.1"/>
    <property type="molecule type" value="Genomic_DNA"/>
</dbReference>
<name>A0A1P8WIN6_9PLAN</name>
<proteinExistence type="predicted"/>
<reference evidence="1 2" key="1">
    <citation type="journal article" date="2016" name="Front. Microbiol.">
        <title>Fuerstia marisgermanicae gen. nov., sp. nov., an Unusual Member of the Phylum Planctomycetes from the German Wadden Sea.</title>
        <authorList>
            <person name="Kohn T."/>
            <person name="Heuer A."/>
            <person name="Jogler M."/>
            <person name="Vollmers J."/>
            <person name="Boedeker C."/>
            <person name="Bunk B."/>
            <person name="Rast P."/>
            <person name="Borchert D."/>
            <person name="Glockner I."/>
            <person name="Freese H.M."/>
            <person name="Klenk H.P."/>
            <person name="Overmann J."/>
            <person name="Kaster A.K."/>
            <person name="Rohde M."/>
            <person name="Wiegand S."/>
            <person name="Jogler C."/>
        </authorList>
    </citation>
    <scope>NUCLEOTIDE SEQUENCE [LARGE SCALE GENOMIC DNA]</scope>
    <source>
        <strain evidence="1 2">NH11</strain>
    </source>
</reference>
<gene>
    <name evidence="1" type="ORF">Fuma_03532</name>
</gene>
<dbReference type="KEGG" id="fmr:Fuma_03532"/>
<keyword evidence="2" id="KW-1185">Reference proteome</keyword>
<dbReference type="Proteomes" id="UP000187735">
    <property type="component" value="Chromosome"/>
</dbReference>
<organism evidence="1 2">
    <name type="scientific">Fuerstiella marisgermanici</name>
    <dbReference type="NCBI Taxonomy" id="1891926"/>
    <lineage>
        <taxon>Bacteria</taxon>
        <taxon>Pseudomonadati</taxon>
        <taxon>Planctomycetota</taxon>
        <taxon>Planctomycetia</taxon>
        <taxon>Planctomycetales</taxon>
        <taxon>Planctomycetaceae</taxon>
        <taxon>Fuerstiella</taxon>
    </lineage>
</organism>
<dbReference type="AlphaFoldDB" id="A0A1P8WIN6"/>
<evidence type="ECO:0000313" key="2">
    <source>
        <dbReference type="Proteomes" id="UP000187735"/>
    </source>
</evidence>
<protein>
    <submittedName>
        <fullName evidence="1">Uncharacterized protein</fullName>
    </submittedName>
</protein>
<dbReference type="OrthoDB" id="275908at2"/>
<dbReference type="RefSeq" id="WP_077025303.1">
    <property type="nucleotide sequence ID" value="NZ_CP017641.1"/>
</dbReference>
<evidence type="ECO:0000313" key="1">
    <source>
        <dbReference type="EMBL" id="APZ93914.1"/>
    </source>
</evidence>